<keyword evidence="2" id="KW-0472">Membrane</keyword>
<dbReference type="GO" id="GO:0005886">
    <property type="term" value="C:plasma membrane"/>
    <property type="evidence" value="ECO:0007669"/>
    <property type="project" value="TreeGrafter"/>
</dbReference>
<dbReference type="PANTHER" id="PTHR35813:SF1">
    <property type="entry name" value="INNER MEMBRANE PROTEIN YBAN"/>
    <property type="match status" value="1"/>
</dbReference>
<proteinExistence type="predicted"/>
<keyword evidence="4" id="KW-1185">Reference proteome</keyword>
<evidence type="ECO:0000313" key="3">
    <source>
        <dbReference type="EMBL" id="RRS05583.1"/>
    </source>
</evidence>
<name>A0A426VF68_9BURK</name>
<dbReference type="RefSeq" id="WP_125242151.1">
    <property type="nucleotide sequence ID" value="NZ_RSED01000003.1"/>
</dbReference>
<gene>
    <name evidence="3" type="ORF">EIP75_05120</name>
</gene>
<dbReference type="AlphaFoldDB" id="A0A426VF68"/>
<protein>
    <submittedName>
        <fullName evidence="3">DUF454 domain-containing protein</fullName>
    </submittedName>
</protein>
<evidence type="ECO:0000313" key="4">
    <source>
        <dbReference type="Proteomes" id="UP000269265"/>
    </source>
</evidence>
<feature type="transmembrane region" description="Helical" evidence="2">
    <location>
        <begin position="37"/>
        <end position="62"/>
    </location>
</feature>
<dbReference type="EMBL" id="RSED01000003">
    <property type="protein sequence ID" value="RRS05583.1"/>
    <property type="molecule type" value="Genomic_DNA"/>
</dbReference>
<feature type="compositionally biased region" description="Low complexity" evidence="1">
    <location>
        <begin position="14"/>
        <end position="23"/>
    </location>
</feature>
<dbReference type="OrthoDB" id="9816293at2"/>
<organism evidence="3 4">
    <name type="scientific">Aquabacterium soli</name>
    <dbReference type="NCBI Taxonomy" id="2493092"/>
    <lineage>
        <taxon>Bacteria</taxon>
        <taxon>Pseudomonadati</taxon>
        <taxon>Pseudomonadota</taxon>
        <taxon>Betaproteobacteria</taxon>
        <taxon>Burkholderiales</taxon>
        <taxon>Aquabacterium</taxon>
    </lineage>
</organism>
<dbReference type="InterPro" id="IPR007401">
    <property type="entry name" value="DUF454"/>
</dbReference>
<dbReference type="Proteomes" id="UP000269265">
    <property type="component" value="Unassembled WGS sequence"/>
</dbReference>
<keyword evidence="2" id="KW-0812">Transmembrane</keyword>
<sequence>MRRPDEPTPPDCQPAPSASTPSSLSNRAWRVLGTTSFAIGVANAFIPLLPTTIFLLIGVWAYGKGDPAMRQRLMAHPRFGPGLRRWVEHRQISRRGKWAACLGIGVSAAITAALAGMKPITWMVDVGLVVLMVYLATRPEPAEPQAAPVKEP</sequence>
<comment type="caution">
    <text evidence="3">The sequence shown here is derived from an EMBL/GenBank/DDBJ whole genome shotgun (WGS) entry which is preliminary data.</text>
</comment>
<dbReference type="PANTHER" id="PTHR35813">
    <property type="entry name" value="INNER MEMBRANE PROTEIN YBAN"/>
    <property type="match status" value="1"/>
</dbReference>
<keyword evidence="2" id="KW-1133">Transmembrane helix</keyword>
<evidence type="ECO:0000256" key="2">
    <source>
        <dbReference type="SAM" id="Phobius"/>
    </source>
</evidence>
<dbReference type="Pfam" id="PF04304">
    <property type="entry name" value="DUF454"/>
    <property type="match status" value="1"/>
</dbReference>
<feature type="transmembrane region" description="Helical" evidence="2">
    <location>
        <begin position="98"/>
        <end position="114"/>
    </location>
</feature>
<feature type="region of interest" description="Disordered" evidence="1">
    <location>
        <begin position="1"/>
        <end position="23"/>
    </location>
</feature>
<accession>A0A426VF68</accession>
<reference evidence="3 4" key="1">
    <citation type="submission" date="2018-12" db="EMBL/GenBank/DDBJ databases">
        <title>The whole draft genome of Aquabacterium sp. SJQ9.</title>
        <authorList>
            <person name="Sun L."/>
            <person name="Gao X."/>
            <person name="Chen W."/>
            <person name="Huang K."/>
        </authorList>
    </citation>
    <scope>NUCLEOTIDE SEQUENCE [LARGE SCALE GENOMIC DNA]</scope>
    <source>
        <strain evidence="3 4">SJQ9</strain>
    </source>
</reference>
<evidence type="ECO:0000256" key="1">
    <source>
        <dbReference type="SAM" id="MobiDB-lite"/>
    </source>
</evidence>